<reference evidence="1 2" key="1">
    <citation type="journal article" date="2014" name="BMC Genomics">
        <title>Genome based analysis of type-I polyketide synthase and nonribosomal peptide synthetase gene clusters in seven strains of five representative Nocardia species.</title>
        <authorList>
            <person name="Komaki H."/>
            <person name="Ichikawa N."/>
            <person name="Hosoyama A."/>
            <person name="Takahashi-Nakaguchi A."/>
            <person name="Matsuzawa T."/>
            <person name="Suzuki K."/>
            <person name="Fujita N."/>
            <person name="Gonoi T."/>
        </authorList>
    </citation>
    <scope>NUCLEOTIDE SEQUENCE [LARGE SCALE GENOMIC DNA]</scope>
    <source>
        <strain evidence="1 2">NBRC 15531</strain>
    </source>
</reference>
<dbReference type="InterPro" id="IPR010697">
    <property type="entry name" value="YspA"/>
</dbReference>
<dbReference type="EMBL" id="BAFO02000036">
    <property type="protein sequence ID" value="GAD87653.1"/>
    <property type="molecule type" value="Genomic_DNA"/>
</dbReference>
<comment type="caution">
    <text evidence="1">The sequence shown here is derived from an EMBL/GenBank/DDBJ whole genome shotgun (WGS) entry which is preliminary data.</text>
</comment>
<keyword evidence="2" id="KW-1185">Reference proteome</keyword>
<dbReference type="OrthoDB" id="3231229at2"/>
<organism evidence="1 2">
    <name type="scientific">Nocardia asteroides NBRC 15531</name>
    <dbReference type="NCBI Taxonomy" id="1110697"/>
    <lineage>
        <taxon>Bacteria</taxon>
        <taxon>Bacillati</taxon>
        <taxon>Actinomycetota</taxon>
        <taxon>Actinomycetes</taxon>
        <taxon>Mycobacteriales</taxon>
        <taxon>Nocardiaceae</taxon>
        <taxon>Nocardia</taxon>
    </lineage>
</organism>
<dbReference type="eggNOG" id="COG0758">
    <property type="taxonomic scope" value="Bacteria"/>
</dbReference>
<sequence>MRISVTGHMNLTPATETAVREAISALLADLPDLVGISCLARGADSLFAEEILAAGGRLEVVLPSRDYRTAQVKPDHAAQFDTLLAQAHAVHVMDFDHAGKAAYEAANHLLLTDCDRLVAVWDGDAGQRGGTASVVESARTQGLPVDIIWPPGSARE</sequence>
<accession>U5EMZ6</accession>
<dbReference type="SUPFAM" id="SSF102405">
    <property type="entry name" value="MCP/YpsA-like"/>
    <property type="match status" value="1"/>
</dbReference>
<dbReference type="PANTHER" id="PTHR38440:SF1">
    <property type="entry name" value="UPF0398 PROTEIN SPR0331"/>
    <property type="match status" value="1"/>
</dbReference>
<dbReference type="Gene3D" id="3.40.50.450">
    <property type="match status" value="1"/>
</dbReference>
<evidence type="ECO:0000313" key="1">
    <source>
        <dbReference type="EMBL" id="GAD87653.1"/>
    </source>
</evidence>
<name>U5EMZ6_NOCAS</name>
<gene>
    <name evidence="1" type="ORF">NCAST_36_00350</name>
</gene>
<dbReference type="RefSeq" id="WP_019046478.1">
    <property type="nucleotide sequence ID" value="NZ_BAFO02000036.1"/>
</dbReference>
<dbReference type="GeneID" id="91516582"/>
<evidence type="ECO:0000313" key="2">
    <source>
        <dbReference type="Proteomes" id="UP000017048"/>
    </source>
</evidence>
<dbReference type="AlphaFoldDB" id="U5EMZ6"/>
<dbReference type="PANTHER" id="PTHR38440">
    <property type="entry name" value="UPF0398 PROTEIN YPSA"/>
    <property type="match status" value="1"/>
</dbReference>
<dbReference type="STRING" id="1824.SAMN05444423_110192"/>
<protein>
    <submittedName>
        <fullName evidence="1">Uncharacterized protein</fullName>
    </submittedName>
</protein>
<dbReference type="Proteomes" id="UP000017048">
    <property type="component" value="Unassembled WGS sequence"/>
</dbReference>
<proteinExistence type="predicted"/>